<dbReference type="AlphaFoldDB" id="A0A0F9HX20"/>
<sequence>MAQGFVRTEFGISAAALTGTILAPNVVVSSLEAVGALDTGSIVAGFTGIDGTPIGLGTPSTGAFTVFSALSGVIVFTATEDDAIALEIDVIGGGFADIKALGFSYITGAIGAGQDEAVLLVNFDQSAALGGDIAALAVVSTEGLAIAYVIAAGAGVAPIKHQSGVFEDMDSALVNAVDRLTEFTTAGTDIQMFVADNDTVTIGNATKFQNIEFLLAIVASGGGVAPTFEFSTGVGIWGSFTPVDGTNGMRNSGIIVWDDVDTPGWLVGTGSEFLIRITRTRNTLATPPTESLVQIAGVVQFGWNADG</sequence>
<protein>
    <submittedName>
        <fullName evidence="1">Uncharacterized protein</fullName>
    </submittedName>
</protein>
<reference evidence="1" key="1">
    <citation type="journal article" date="2015" name="Nature">
        <title>Complex archaea that bridge the gap between prokaryotes and eukaryotes.</title>
        <authorList>
            <person name="Spang A."/>
            <person name="Saw J.H."/>
            <person name="Jorgensen S.L."/>
            <person name="Zaremba-Niedzwiedzka K."/>
            <person name="Martijn J."/>
            <person name="Lind A.E."/>
            <person name="van Eijk R."/>
            <person name="Schleper C."/>
            <person name="Guy L."/>
            <person name="Ettema T.J."/>
        </authorList>
    </citation>
    <scope>NUCLEOTIDE SEQUENCE</scope>
</reference>
<gene>
    <name evidence="1" type="ORF">LCGC14_1652980</name>
</gene>
<organism evidence="1">
    <name type="scientific">marine sediment metagenome</name>
    <dbReference type="NCBI Taxonomy" id="412755"/>
    <lineage>
        <taxon>unclassified sequences</taxon>
        <taxon>metagenomes</taxon>
        <taxon>ecological metagenomes</taxon>
    </lineage>
</organism>
<proteinExistence type="predicted"/>
<evidence type="ECO:0000313" key="1">
    <source>
        <dbReference type="EMBL" id="KKM19692.1"/>
    </source>
</evidence>
<dbReference type="EMBL" id="LAZR01013929">
    <property type="protein sequence ID" value="KKM19692.1"/>
    <property type="molecule type" value="Genomic_DNA"/>
</dbReference>
<comment type="caution">
    <text evidence="1">The sequence shown here is derived from an EMBL/GenBank/DDBJ whole genome shotgun (WGS) entry which is preliminary data.</text>
</comment>
<accession>A0A0F9HX20</accession>
<feature type="non-terminal residue" evidence="1">
    <location>
        <position position="307"/>
    </location>
</feature>
<name>A0A0F9HX20_9ZZZZ</name>